<protein>
    <submittedName>
        <fullName evidence="1">Uncharacterized protein</fullName>
    </submittedName>
</protein>
<dbReference type="Proteomes" id="UP000499080">
    <property type="component" value="Unassembled WGS sequence"/>
</dbReference>
<sequence>MATILGFRRHWGSNFYYTPESLSNPSLMVKGIHPFHCGPWSFPQLCLEIPALSFRYLRMRGKGRPSPLQKILSSFPFTKPSAENTLLWRKNLLLNKLSRIKIAKLISFLTDNEDLIKQQPGSTSSSYSDPDFSS</sequence>
<gene>
    <name evidence="1" type="ORF">AVEN_255878_1</name>
</gene>
<name>A0A4Y2DFK7_ARAVE</name>
<comment type="caution">
    <text evidence="1">The sequence shown here is derived from an EMBL/GenBank/DDBJ whole genome shotgun (WGS) entry which is preliminary data.</text>
</comment>
<keyword evidence="2" id="KW-1185">Reference proteome</keyword>
<reference evidence="1 2" key="1">
    <citation type="journal article" date="2019" name="Sci. Rep.">
        <title>Orb-weaving spider Araneus ventricosus genome elucidates the spidroin gene catalogue.</title>
        <authorList>
            <person name="Kono N."/>
            <person name="Nakamura H."/>
            <person name="Ohtoshi R."/>
            <person name="Moran D.A.P."/>
            <person name="Shinohara A."/>
            <person name="Yoshida Y."/>
            <person name="Fujiwara M."/>
            <person name="Mori M."/>
            <person name="Tomita M."/>
            <person name="Arakawa K."/>
        </authorList>
    </citation>
    <scope>NUCLEOTIDE SEQUENCE [LARGE SCALE GENOMIC DNA]</scope>
</reference>
<evidence type="ECO:0000313" key="2">
    <source>
        <dbReference type="Proteomes" id="UP000499080"/>
    </source>
</evidence>
<proteinExistence type="predicted"/>
<dbReference type="AlphaFoldDB" id="A0A4Y2DFK7"/>
<dbReference type="EMBL" id="BGPR01000349">
    <property type="protein sequence ID" value="GBM14816.1"/>
    <property type="molecule type" value="Genomic_DNA"/>
</dbReference>
<evidence type="ECO:0000313" key="1">
    <source>
        <dbReference type="EMBL" id="GBM14816.1"/>
    </source>
</evidence>
<accession>A0A4Y2DFK7</accession>
<organism evidence="1 2">
    <name type="scientific">Araneus ventricosus</name>
    <name type="common">Orbweaver spider</name>
    <name type="synonym">Epeira ventricosa</name>
    <dbReference type="NCBI Taxonomy" id="182803"/>
    <lineage>
        <taxon>Eukaryota</taxon>
        <taxon>Metazoa</taxon>
        <taxon>Ecdysozoa</taxon>
        <taxon>Arthropoda</taxon>
        <taxon>Chelicerata</taxon>
        <taxon>Arachnida</taxon>
        <taxon>Araneae</taxon>
        <taxon>Araneomorphae</taxon>
        <taxon>Entelegynae</taxon>
        <taxon>Araneoidea</taxon>
        <taxon>Araneidae</taxon>
        <taxon>Araneus</taxon>
    </lineage>
</organism>